<dbReference type="GO" id="GO:0008652">
    <property type="term" value="P:amino acid biosynthetic process"/>
    <property type="evidence" value="ECO:0007669"/>
    <property type="project" value="UniProtKB-KW"/>
</dbReference>
<dbReference type="PATRIC" id="fig|1503.3.peg.2744"/>
<evidence type="ECO:0000256" key="6">
    <source>
        <dbReference type="ARBA" id="ARBA00023141"/>
    </source>
</evidence>
<sequence length="341" mass="38727">MSFKYINKIPNPEEIIDMIPLEKSLKDKKAERDRIIKEVFEGTSDKFILIIGPCSADFEDSVCEYVSRLAEVQEKVKDKIIMIPRIYTNKPRTTGEGYKGMMHQPNPNEKPNLVEGIKSIRRLHIRSIKESGLTSADEMLYPLNYPYVEDLLSYVAIGARSVENQQHRLTVSGMNIPAGMKNPTSGDISVMFNSIKAAQISHNFIYNGYEVETSGNLLAHSILRGAVNQHGENIPNYHYEDLALVSEEYEKRGYPNPAIIVDTNHSNSMKKFDEQPRIAMEVMKSKQYSASLNKLIKGFMIESYLVDGRQDASEVYGKSITDPCLGWEKTEKLIYNIAEML</sequence>
<keyword evidence="11" id="KW-1185">Reference proteome</keyword>
<dbReference type="NCBIfam" id="TIGR00034">
    <property type="entry name" value="aroFGH"/>
    <property type="match status" value="1"/>
</dbReference>
<evidence type="ECO:0000313" key="10">
    <source>
        <dbReference type="EMBL" id="KNF08910.1"/>
    </source>
</evidence>
<dbReference type="InterPro" id="IPR006218">
    <property type="entry name" value="DAHP1/KDSA"/>
</dbReference>
<dbReference type="PANTHER" id="PTHR21225">
    <property type="entry name" value="PHOSPHO-2-DEHYDRO-3-DEOXYHEPTONATE ALDOLASE DAHP SYNTHETASE"/>
    <property type="match status" value="1"/>
</dbReference>
<protein>
    <recommendedName>
        <fullName evidence="8">Phospho-2-dehydro-3-deoxyheptonate aldolase</fullName>
        <ecNumber evidence="8">2.5.1.54</ecNumber>
    </recommendedName>
</protein>
<keyword evidence="4 8" id="KW-0028">Amino-acid biosynthesis</keyword>
<dbReference type="GO" id="GO:0005737">
    <property type="term" value="C:cytoplasm"/>
    <property type="evidence" value="ECO:0007669"/>
    <property type="project" value="TreeGrafter"/>
</dbReference>
<dbReference type="EMBL" id="LGSS01000005">
    <property type="protein sequence ID" value="KNF08910.1"/>
    <property type="molecule type" value="Genomic_DNA"/>
</dbReference>
<name>A0A0L0WBW1_GOTPU</name>
<dbReference type="SUPFAM" id="SSF51569">
    <property type="entry name" value="Aldolase"/>
    <property type="match status" value="1"/>
</dbReference>
<keyword evidence="5 8" id="KW-0808">Transferase</keyword>
<feature type="domain" description="DAHP synthetase I/KDSA" evidence="9">
    <location>
        <begin position="38"/>
        <end position="332"/>
    </location>
</feature>
<accession>A0A0L0WBW1</accession>
<dbReference type="GO" id="GO:0003849">
    <property type="term" value="F:3-deoxy-7-phosphoheptulonate synthase activity"/>
    <property type="evidence" value="ECO:0007669"/>
    <property type="project" value="UniProtKB-EC"/>
</dbReference>
<reference evidence="11" key="1">
    <citation type="submission" date="2015-07" db="EMBL/GenBank/DDBJ databases">
        <title>Draft genome sequence of the purine-degrading Gottschalkia purinilyticum DSM 1384 (formerly Clostridium purinilyticum).</title>
        <authorList>
            <person name="Poehlein A."/>
            <person name="Schiel-Bengelsdorf B."/>
            <person name="Bengelsdorf F.R."/>
            <person name="Daniel R."/>
            <person name="Duerre P."/>
        </authorList>
    </citation>
    <scope>NUCLEOTIDE SEQUENCE [LARGE SCALE GENOMIC DNA]</scope>
    <source>
        <strain evidence="11">DSM 1384</strain>
    </source>
</reference>
<dbReference type="Gene3D" id="3.20.20.70">
    <property type="entry name" value="Aldolase class I"/>
    <property type="match status" value="1"/>
</dbReference>
<dbReference type="InterPro" id="IPR006219">
    <property type="entry name" value="DAHP_synth_1"/>
</dbReference>
<comment type="pathway">
    <text evidence="2 8">Metabolic intermediate biosynthesis; chorismate biosynthesis; chorismate from D-erythrose 4-phosphate and phosphoenolpyruvate: step 1/7.</text>
</comment>
<evidence type="ECO:0000256" key="7">
    <source>
        <dbReference type="ARBA" id="ARBA00047508"/>
    </source>
</evidence>
<evidence type="ECO:0000313" key="11">
    <source>
        <dbReference type="Proteomes" id="UP000037267"/>
    </source>
</evidence>
<evidence type="ECO:0000256" key="1">
    <source>
        <dbReference type="ARBA" id="ARBA00003726"/>
    </source>
</evidence>
<evidence type="ECO:0000256" key="4">
    <source>
        <dbReference type="ARBA" id="ARBA00022605"/>
    </source>
</evidence>
<dbReference type="GO" id="GO:0009423">
    <property type="term" value="P:chorismate biosynthetic process"/>
    <property type="evidence" value="ECO:0007669"/>
    <property type="project" value="UniProtKB-UniPathway"/>
</dbReference>
<dbReference type="PIRSF" id="PIRSF001361">
    <property type="entry name" value="DAHP_synthase"/>
    <property type="match status" value="1"/>
</dbReference>
<gene>
    <name evidence="10" type="primary">aroG</name>
    <name evidence="10" type="ORF">CLPU_5c02170</name>
</gene>
<evidence type="ECO:0000259" key="9">
    <source>
        <dbReference type="Pfam" id="PF00793"/>
    </source>
</evidence>
<organism evidence="10 11">
    <name type="scientific">Gottschalkia purinilytica</name>
    <name type="common">Clostridium purinilyticum</name>
    <dbReference type="NCBI Taxonomy" id="1503"/>
    <lineage>
        <taxon>Bacteria</taxon>
        <taxon>Bacillati</taxon>
        <taxon>Bacillota</taxon>
        <taxon>Tissierellia</taxon>
        <taxon>Tissierellales</taxon>
        <taxon>Gottschalkiaceae</taxon>
        <taxon>Gottschalkia</taxon>
    </lineage>
</organism>
<dbReference type="PANTHER" id="PTHR21225:SF12">
    <property type="entry name" value="PHOSPHO-2-DEHYDRO-3-DEOXYHEPTONATE ALDOLASE, TYROSINE-INHIBITED"/>
    <property type="match status" value="1"/>
</dbReference>
<dbReference type="OrthoDB" id="9807331at2"/>
<comment type="function">
    <text evidence="1 8">Stereospecific condensation of phosphoenolpyruvate (PEP) and D-erythrose-4-phosphate (E4P) giving rise to 3-deoxy-D-arabino-heptulosonate-7-phosphate (DAHP).</text>
</comment>
<proteinExistence type="inferred from homology"/>
<evidence type="ECO:0000256" key="2">
    <source>
        <dbReference type="ARBA" id="ARBA00004688"/>
    </source>
</evidence>
<dbReference type="EC" id="2.5.1.54" evidence="8"/>
<dbReference type="RefSeq" id="WP_050354995.1">
    <property type="nucleotide sequence ID" value="NZ_LGSS01000005.1"/>
</dbReference>
<dbReference type="GO" id="GO:0009073">
    <property type="term" value="P:aromatic amino acid family biosynthetic process"/>
    <property type="evidence" value="ECO:0007669"/>
    <property type="project" value="UniProtKB-KW"/>
</dbReference>
<evidence type="ECO:0000256" key="8">
    <source>
        <dbReference type="PIRNR" id="PIRNR001361"/>
    </source>
</evidence>
<dbReference type="InterPro" id="IPR013785">
    <property type="entry name" value="Aldolase_TIM"/>
</dbReference>
<dbReference type="Proteomes" id="UP000037267">
    <property type="component" value="Unassembled WGS sequence"/>
</dbReference>
<comment type="caution">
    <text evidence="10">The sequence shown here is derived from an EMBL/GenBank/DDBJ whole genome shotgun (WGS) entry which is preliminary data.</text>
</comment>
<comment type="similarity">
    <text evidence="3 8">Belongs to the class-I DAHP synthase family.</text>
</comment>
<dbReference type="STRING" id="1503.CLPU_5c02170"/>
<evidence type="ECO:0000256" key="3">
    <source>
        <dbReference type="ARBA" id="ARBA00007985"/>
    </source>
</evidence>
<dbReference type="NCBIfam" id="NF009395">
    <property type="entry name" value="PRK12755.1"/>
    <property type="match status" value="1"/>
</dbReference>
<dbReference type="Pfam" id="PF00793">
    <property type="entry name" value="DAHP_synth_1"/>
    <property type="match status" value="1"/>
</dbReference>
<dbReference type="UniPathway" id="UPA00053">
    <property type="reaction ID" value="UER00084"/>
</dbReference>
<evidence type="ECO:0000256" key="5">
    <source>
        <dbReference type="ARBA" id="ARBA00022679"/>
    </source>
</evidence>
<comment type="catalytic activity">
    <reaction evidence="7 8">
        <text>D-erythrose 4-phosphate + phosphoenolpyruvate + H2O = 7-phospho-2-dehydro-3-deoxy-D-arabino-heptonate + phosphate</text>
        <dbReference type="Rhea" id="RHEA:14717"/>
        <dbReference type="ChEBI" id="CHEBI:15377"/>
        <dbReference type="ChEBI" id="CHEBI:16897"/>
        <dbReference type="ChEBI" id="CHEBI:43474"/>
        <dbReference type="ChEBI" id="CHEBI:58394"/>
        <dbReference type="ChEBI" id="CHEBI:58702"/>
        <dbReference type="EC" id="2.5.1.54"/>
    </reaction>
</comment>
<dbReference type="AlphaFoldDB" id="A0A0L0WBW1"/>
<keyword evidence="6 8" id="KW-0057">Aromatic amino acid biosynthesis</keyword>